<keyword evidence="3" id="KW-1185">Reference proteome</keyword>
<evidence type="ECO:0000313" key="2">
    <source>
        <dbReference type="EMBL" id="NAS12432.1"/>
    </source>
</evidence>
<dbReference type="PANTHER" id="PTHR13847:SF281">
    <property type="entry name" value="FAD DEPENDENT OXIDOREDUCTASE DOMAIN-CONTAINING PROTEIN"/>
    <property type="match status" value="1"/>
</dbReference>
<accession>A0A6L9ECS5</accession>
<dbReference type="Pfam" id="PF01266">
    <property type="entry name" value="DAO"/>
    <property type="match status" value="1"/>
</dbReference>
<proteinExistence type="predicted"/>
<dbReference type="RefSeq" id="WP_161435478.1">
    <property type="nucleotide sequence ID" value="NZ_WXYO01000005.1"/>
</dbReference>
<dbReference type="Gene3D" id="3.50.50.60">
    <property type="entry name" value="FAD/NAD(P)-binding domain"/>
    <property type="match status" value="1"/>
</dbReference>
<dbReference type="SUPFAM" id="SSF51905">
    <property type="entry name" value="FAD/NAD(P)-binding domain"/>
    <property type="match status" value="1"/>
</dbReference>
<dbReference type="Proteomes" id="UP000475249">
    <property type="component" value="Unassembled WGS sequence"/>
</dbReference>
<dbReference type="GO" id="GO:0005737">
    <property type="term" value="C:cytoplasm"/>
    <property type="evidence" value="ECO:0007669"/>
    <property type="project" value="TreeGrafter"/>
</dbReference>
<protein>
    <submittedName>
        <fullName evidence="2">FAD-dependent oxidoreductase</fullName>
    </submittedName>
</protein>
<dbReference type="InterPro" id="IPR006076">
    <property type="entry name" value="FAD-dep_OxRdtase"/>
</dbReference>
<comment type="caution">
    <text evidence="2">The sequence shown here is derived from an EMBL/GenBank/DDBJ whole genome shotgun (WGS) entry which is preliminary data.</text>
</comment>
<feature type="domain" description="FAD dependent oxidoreductase" evidence="1">
    <location>
        <begin position="16"/>
        <end position="368"/>
    </location>
</feature>
<dbReference type="InterPro" id="IPR036188">
    <property type="entry name" value="FAD/NAD-bd_sf"/>
</dbReference>
<evidence type="ECO:0000259" key="1">
    <source>
        <dbReference type="Pfam" id="PF01266"/>
    </source>
</evidence>
<organism evidence="2 3">
    <name type="scientific">Poritiphilus flavus</name>
    <dbReference type="NCBI Taxonomy" id="2697053"/>
    <lineage>
        <taxon>Bacteria</taxon>
        <taxon>Pseudomonadati</taxon>
        <taxon>Bacteroidota</taxon>
        <taxon>Flavobacteriia</taxon>
        <taxon>Flavobacteriales</taxon>
        <taxon>Flavobacteriaceae</taxon>
        <taxon>Poritiphilus</taxon>
    </lineage>
</organism>
<evidence type="ECO:0000313" key="3">
    <source>
        <dbReference type="Proteomes" id="UP000475249"/>
    </source>
</evidence>
<dbReference type="Gene3D" id="3.30.9.10">
    <property type="entry name" value="D-Amino Acid Oxidase, subunit A, domain 2"/>
    <property type="match status" value="1"/>
</dbReference>
<sequence length="371" mass="41431">MNWSYWEYKSYLSDLDFTIVGSGIVGLSCALELRRRYPSASILVLEKGVLPMGASTKNAGFACYGSISEILSDLRSHSEETVYDLVLKRWRGIQLLRKNLGDEALDFQMLGGHEIFLEDEQDSFDECLESLPRINELLKPIFKEPPLKTKRNTFGFQGIQNTLVTHQFEGQIDTGRMMQNLIRLVYSNNIPILNKVTVQKFEESGSVVKVQTDQFEFETKKLCFATNGFASELLNENVKPARAQVLLTKPIPGLQVRGTFHLDAGYYYFRNLDGRILLGGGRNLDFAKEETTDFGLTLTIQNKLEQLLKSVILPGKSIGIERRWSGIMGVGDHKTPIVKAVSDKVFCAVRLGGMGVAIGSETGKDLAEISA</sequence>
<name>A0A6L9ECS5_9FLAO</name>
<dbReference type="PANTHER" id="PTHR13847">
    <property type="entry name" value="SARCOSINE DEHYDROGENASE-RELATED"/>
    <property type="match status" value="1"/>
</dbReference>
<dbReference type="EMBL" id="WXYO01000005">
    <property type="protein sequence ID" value="NAS12432.1"/>
    <property type="molecule type" value="Genomic_DNA"/>
</dbReference>
<gene>
    <name evidence="2" type="ORF">GTQ38_10500</name>
</gene>
<reference evidence="2 3" key="1">
    <citation type="submission" date="2020-01" db="EMBL/GenBank/DDBJ databases">
        <title>Bacteria diversity of Porities sp.</title>
        <authorList>
            <person name="Wang G."/>
        </authorList>
    </citation>
    <scope>NUCLEOTIDE SEQUENCE [LARGE SCALE GENOMIC DNA]</scope>
    <source>
        <strain evidence="2 3">R33</strain>
    </source>
</reference>
<dbReference type="AlphaFoldDB" id="A0A6L9ECS5"/>